<proteinExistence type="predicted"/>
<dbReference type="AlphaFoldDB" id="A0A6S7KLA5"/>
<accession>A0A6S7KLA5</accession>
<protein>
    <submittedName>
        <fullName evidence="1">Uncharacterized protein</fullName>
    </submittedName>
</protein>
<evidence type="ECO:0000313" key="2">
    <source>
        <dbReference type="Proteomes" id="UP001152795"/>
    </source>
</evidence>
<dbReference type="EMBL" id="CACRXK020031315">
    <property type="protein sequence ID" value="CAB4043010.1"/>
    <property type="molecule type" value="Genomic_DNA"/>
</dbReference>
<sequence length="67" mass="7775">MEKIHTITTDVQRDLKDHIKKVGCLKITFEQGTCQEATLKTLDLENDLIKTSEKTDQRRIDDKLIFA</sequence>
<evidence type="ECO:0000313" key="1">
    <source>
        <dbReference type="EMBL" id="CAB4043010.1"/>
    </source>
</evidence>
<keyword evidence="2" id="KW-1185">Reference proteome</keyword>
<organism evidence="1 2">
    <name type="scientific">Paramuricea clavata</name>
    <name type="common">Red gorgonian</name>
    <name type="synonym">Violescent sea-whip</name>
    <dbReference type="NCBI Taxonomy" id="317549"/>
    <lineage>
        <taxon>Eukaryota</taxon>
        <taxon>Metazoa</taxon>
        <taxon>Cnidaria</taxon>
        <taxon>Anthozoa</taxon>
        <taxon>Octocorallia</taxon>
        <taxon>Malacalcyonacea</taxon>
        <taxon>Plexauridae</taxon>
        <taxon>Paramuricea</taxon>
    </lineage>
</organism>
<gene>
    <name evidence="1" type="ORF">PACLA_8A039329</name>
</gene>
<reference evidence="1" key="1">
    <citation type="submission" date="2020-04" db="EMBL/GenBank/DDBJ databases">
        <authorList>
            <person name="Alioto T."/>
            <person name="Alioto T."/>
            <person name="Gomez Garrido J."/>
        </authorList>
    </citation>
    <scope>NUCLEOTIDE SEQUENCE</scope>
    <source>
        <strain evidence="1">A484AB</strain>
    </source>
</reference>
<comment type="caution">
    <text evidence="1">The sequence shown here is derived from an EMBL/GenBank/DDBJ whole genome shotgun (WGS) entry which is preliminary data.</text>
</comment>
<name>A0A6S7KLA5_PARCT</name>
<dbReference type="Proteomes" id="UP001152795">
    <property type="component" value="Unassembled WGS sequence"/>
</dbReference>